<dbReference type="EMBL" id="JAOPGA020001215">
    <property type="protein sequence ID" value="KAL0486317.1"/>
    <property type="molecule type" value="Genomic_DNA"/>
</dbReference>
<dbReference type="InterPro" id="IPR044926">
    <property type="entry name" value="RGS_subdomain_2"/>
</dbReference>
<dbReference type="Gene3D" id="1.10.167.10">
    <property type="entry name" value="Regulator of G-protein Signalling 4, domain 2"/>
    <property type="match status" value="1"/>
</dbReference>
<feature type="domain" description="RGS" evidence="1">
    <location>
        <begin position="41"/>
        <end position="125"/>
    </location>
</feature>
<reference evidence="2 3" key="1">
    <citation type="submission" date="2024-03" db="EMBL/GenBank/DDBJ databases">
        <title>The Acrasis kona genome and developmental transcriptomes reveal deep origins of eukaryotic multicellular pathways.</title>
        <authorList>
            <person name="Sheikh S."/>
            <person name="Fu C.-J."/>
            <person name="Brown M.W."/>
            <person name="Baldauf S.L."/>
        </authorList>
    </citation>
    <scope>NUCLEOTIDE SEQUENCE [LARGE SCALE GENOMIC DNA]</scope>
    <source>
        <strain evidence="2 3">ATCC MYA-3509</strain>
    </source>
</reference>
<evidence type="ECO:0000259" key="1">
    <source>
        <dbReference type="Pfam" id="PF00615"/>
    </source>
</evidence>
<accession>A0AAW2Z907</accession>
<keyword evidence="3" id="KW-1185">Reference proteome</keyword>
<name>A0AAW2Z907_9EUKA</name>
<dbReference type="AlphaFoldDB" id="A0AAW2Z907"/>
<proteinExistence type="predicted"/>
<organism evidence="2 3">
    <name type="scientific">Acrasis kona</name>
    <dbReference type="NCBI Taxonomy" id="1008807"/>
    <lineage>
        <taxon>Eukaryota</taxon>
        <taxon>Discoba</taxon>
        <taxon>Heterolobosea</taxon>
        <taxon>Tetramitia</taxon>
        <taxon>Eutetramitia</taxon>
        <taxon>Acrasidae</taxon>
        <taxon>Acrasis</taxon>
    </lineage>
</organism>
<dbReference type="SUPFAM" id="SSF48097">
    <property type="entry name" value="Regulator of G-protein signaling, RGS"/>
    <property type="match status" value="1"/>
</dbReference>
<dbReference type="Proteomes" id="UP001431209">
    <property type="component" value="Unassembled WGS sequence"/>
</dbReference>
<dbReference type="InterPro" id="IPR036305">
    <property type="entry name" value="RGS_sf"/>
</dbReference>
<comment type="caution">
    <text evidence="2">The sequence shown here is derived from an EMBL/GenBank/DDBJ whole genome shotgun (WGS) entry which is preliminary data.</text>
</comment>
<dbReference type="InterPro" id="IPR016137">
    <property type="entry name" value="RGS"/>
</dbReference>
<protein>
    <recommendedName>
        <fullName evidence="1">RGS domain-containing protein</fullName>
    </recommendedName>
</protein>
<evidence type="ECO:0000313" key="2">
    <source>
        <dbReference type="EMBL" id="KAL0486317.1"/>
    </source>
</evidence>
<gene>
    <name evidence="2" type="ORF">AKO1_001946</name>
</gene>
<evidence type="ECO:0000313" key="3">
    <source>
        <dbReference type="Proteomes" id="UP001431209"/>
    </source>
</evidence>
<dbReference type="Pfam" id="PF00615">
    <property type="entry name" value="RGS"/>
    <property type="match status" value="1"/>
</dbReference>
<sequence>MTILSTLSSFVGWTGNAREQSLQGLLTEEPPQNSDDELKTVEKILCEKHVQGSFRLFCTLNKKDQCMNLFDQIQRFYNEDNKKDIAYSIYNLFLKKNSSFKVNIEVDTSYVSLIEQQIKGGIVPHEGIEAVEVLVIRKICDLFTEFQTASPRMRRW</sequence>